<evidence type="ECO:0000313" key="2">
    <source>
        <dbReference type="Proteomes" id="UP000014062"/>
    </source>
</evidence>
<dbReference type="EMBL" id="CM001889">
    <property type="protein sequence ID" value="EOY47742.1"/>
    <property type="molecule type" value="Genomic_DNA"/>
</dbReference>
<evidence type="ECO:0000313" key="1">
    <source>
        <dbReference type="EMBL" id="EOY47742.1"/>
    </source>
</evidence>
<reference evidence="2" key="1">
    <citation type="journal article" date="2013" name="Genome Biol. Evol.">
        <title>The genome sequence of Streptomyces lividans 66 reveals a novel tRNA-dependent peptide biosynthetic system within a metal-related genomic island.</title>
        <authorList>
            <person name="Cruz-Morales P."/>
            <person name="Vijgenboom E."/>
            <person name="Iruegas-Bocardo F."/>
            <person name="Girard G."/>
            <person name="Yanez-Guerra L.A."/>
            <person name="Ramos-Aboites H.E."/>
            <person name="Pernodet J.L."/>
            <person name="Anne J."/>
            <person name="van Wezel G.P."/>
            <person name="Barona-Gomez F."/>
        </authorList>
    </citation>
    <scope>NUCLEOTIDE SEQUENCE [LARGE SCALE GENOMIC DNA]</scope>
    <source>
        <strain evidence="2">1326</strain>
    </source>
</reference>
<gene>
    <name evidence="1" type="ORF">SLI_3029</name>
</gene>
<dbReference type="Proteomes" id="UP000014062">
    <property type="component" value="Chromosome"/>
</dbReference>
<protein>
    <submittedName>
        <fullName evidence="1">Uncharacterized protein</fullName>
    </submittedName>
</protein>
<name>A0A7U9DPG6_STRLI</name>
<dbReference type="RefSeq" id="WP_016326252.1">
    <property type="nucleotide sequence ID" value="NZ_CM001889.1"/>
</dbReference>
<accession>A0A7U9DPG6</accession>
<dbReference type="AlphaFoldDB" id="A0A7U9DPG6"/>
<organism evidence="1 2">
    <name type="scientific">Streptomyces lividans 1326</name>
    <dbReference type="NCBI Taxonomy" id="1200984"/>
    <lineage>
        <taxon>Bacteria</taxon>
        <taxon>Bacillati</taxon>
        <taxon>Actinomycetota</taxon>
        <taxon>Actinomycetes</taxon>
        <taxon>Kitasatosporales</taxon>
        <taxon>Streptomycetaceae</taxon>
        <taxon>Streptomyces</taxon>
    </lineage>
</organism>
<sequence length="55" mass="5891">MGLATALREHMAAFPPVDVTLPWLTPTGPKATHRLLFTGGIGAAIWSQAFNGQSW</sequence>
<proteinExistence type="predicted"/>